<evidence type="ECO:0000313" key="3">
    <source>
        <dbReference type="Proteomes" id="UP000836402"/>
    </source>
</evidence>
<evidence type="ECO:0000313" key="2">
    <source>
        <dbReference type="EMBL" id="CAD6921737.1"/>
    </source>
</evidence>
<sequence length="76" mass="8353">MKTDSVDWNTSEEKLCATTNAQPMSLHVDRDDTYATKNLVDAAKERCASEWSDSMTGTKTKQMRGGGGPIDLDMIP</sequence>
<dbReference type="EMBL" id="CAJHJG010002642">
    <property type="protein sequence ID" value="CAD6921737.1"/>
    <property type="molecule type" value="Genomic_DNA"/>
</dbReference>
<reference evidence="2" key="1">
    <citation type="submission" date="2020-10" db="EMBL/GenBank/DDBJ databases">
        <authorList>
            <person name="Sedaghatjoo S."/>
        </authorList>
    </citation>
    <scope>NUCLEOTIDE SEQUENCE</scope>
    <source>
        <strain evidence="2">AZH3</strain>
    </source>
</reference>
<gene>
    <name evidence="2" type="ORF">JKIAZH3_G3642</name>
</gene>
<keyword evidence="3" id="KW-1185">Reference proteome</keyword>
<comment type="caution">
    <text evidence="2">The sequence shown here is derived from an EMBL/GenBank/DDBJ whole genome shotgun (WGS) entry which is preliminary data.</text>
</comment>
<feature type="region of interest" description="Disordered" evidence="1">
    <location>
        <begin position="48"/>
        <end position="76"/>
    </location>
</feature>
<protein>
    <submittedName>
        <fullName evidence="2">Uncharacterized protein</fullName>
    </submittedName>
</protein>
<organism evidence="2 3">
    <name type="scientific">Tilletia caries</name>
    <name type="common">wheat bunt fungus</name>
    <dbReference type="NCBI Taxonomy" id="13290"/>
    <lineage>
        <taxon>Eukaryota</taxon>
        <taxon>Fungi</taxon>
        <taxon>Dikarya</taxon>
        <taxon>Basidiomycota</taxon>
        <taxon>Ustilaginomycotina</taxon>
        <taxon>Exobasidiomycetes</taxon>
        <taxon>Tilletiales</taxon>
        <taxon>Tilletiaceae</taxon>
        <taxon>Tilletia</taxon>
    </lineage>
</organism>
<evidence type="ECO:0000256" key="1">
    <source>
        <dbReference type="SAM" id="MobiDB-lite"/>
    </source>
</evidence>
<accession>A0ABN7IVK2</accession>
<proteinExistence type="predicted"/>
<name>A0ABN7IVK2_9BASI</name>
<feature type="compositionally biased region" description="Polar residues" evidence="1">
    <location>
        <begin position="51"/>
        <end position="60"/>
    </location>
</feature>
<dbReference type="Proteomes" id="UP000836402">
    <property type="component" value="Unassembled WGS sequence"/>
</dbReference>